<gene>
    <name evidence="1" type="ORF">HMPREF6485_1195</name>
</gene>
<protein>
    <submittedName>
        <fullName evidence="1">Uncharacterized protein</fullName>
    </submittedName>
</protein>
<dbReference type="AlphaFoldDB" id="E6K6F9"/>
<accession>E6K6F9</accession>
<proteinExistence type="predicted"/>
<sequence length="87" mass="10042">MSFVGYGLIQKWGKVSPQCFSAAKIQHRRALVKSLGQLFFRLTSFEMFPVIVQHINILTVTVKNDSMTRKTEKIKKGGIMRREKVEK</sequence>
<reference evidence="1 2" key="1">
    <citation type="submission" date="2010-10" db="EMBL/GenBank/DDBJ databases">
        <authorList>
            <person name="Muzny D."/>
            <person name="Qin X."/>
            <person name="Deng J."/>
            <person name="Jiang H."/>
            <person name="Liu Y."/>
            <person name="Qu J."/>
            <person name="Song X.-Z."/>
            <person name="Zhang L."/>
            <person name="Thornton R."/>
            <person name="Coyle M."/>
            <person name="Francisco L."/>
            <person name="Jackson L."/>
            <person name="Javaid M."/>
            <person name="Korchina V."/>
            <person name="Kovar C."/>
            <person name="Mata R."/>
            <person name="Mathew T."/>
            <person name="Ngo R."/>
            <person name="Nguyen L."/>
            <person name="Nguyen N."/>
            <person name="Okwuonu G."/>
            <person name="Ongeri F."/>
            <person name="Pham C."/>
            <person name="Simmons D."/>
            <person name="Wilczek-Boney K."/>
            <person name="Hale W."/>
            <person name="Jakkamsetti A."/>
            <person name="Pham P."/>
            <person name="Ruth R."/>
            <person name="San Lucas F."/>
            <person name="Warren J."/>
            <person name="Zhang J."/>
            <person name="Zhao Z."/>
            <person name="Zhou C."/>
            <person name="Zhu D."/>
            <person name="Lee S."/>
            <person name="Bess C."/>
            <person name="Blankenburg K."/>
            <person name="Forbes L."/>
            <person name="Fu Q."/>
            <person name="Gubbala S."/>
            <person name="Hirani K."/>
            <person name="Jayaseelan J.C."/>
            <person name="Lara F."/>
            <person name="Munidasa M."/>
            <person name="Palculict T."/>
            <person name="Patil S."/>
            <person name="Pu L.-L."/>
            <person name="Saada N."/>
            <person name="Tang L."/>
            <person name="Weissenberger G."/>
            <person name="Zhu Y."/>
            <person name="Hemphill L."/>
            <person name="Shang Y."/>
            <person name="Youmans B."/>
            <person name="Ayvaz T."/>
            <person name="Ross M."/>
            <person name="Santibanez J."/>
            <person name="Aqrawi P."/>
            <person name="Gross S."/>
            <person name="Joshi V."/>
            <person name="Fowler G."/>
            <person name="Nazareth L."/>
            <person name="Reid J."/>
            <person name="Worley K."/>
            <person name="Petrosino J."/>
            <person name="Highlander S."/>
            <person name="Gibbs R."/>
        </authorList>
    </citation>
    <scope>NUCLEOTIDE SEQUENCE [LARGE SCALE GENOMIC DNA]</scope>
    <source>
        <strain evidence="1 2">ATCC 33574</strain>
    </source>
</reference>
<comment type="caution">
    <text evidence="1">The sequence shown here is derived from an EMBL/GenBank/DDBJ whole genome shotgun (WGS) entry which is preliminary data.</text>
</comment>
<evidence type="ECO:0000313" key="1">
    <source>
        <dbReference type="EMBL" id="EFU30873.1"/>
    </source>
</evidence>
<name>E6K6F9_9BACT</name>
<dbReference type="Proteomes" id="UP000003112">
    <property type="component" value="Unassembled WGS sequence"/>
</dbReference>
<dbReference type="HOGENOM" id="CLU_2480732_0_0_10"/>
<evidence type="ECO:0000313" key="2">
    <source>
        <dbReference type="Proteomes" id="UP000003112"/>
    </source>
</evidence>
<keyword evidence="2" id="KW-1185">Reference proteome</keyword>
<dbReference type="EMBL" id="AEPD01000025">
    <property type="protein sequence ID" value="EFU30873.1"/>
    <property type="molecule type" value="Genomic_DNA"/>
</dbReference>
<dbReference type="STRING" id="873513.HMPREF6485_1195"/>
<organism evidence="1 2">
    <name type="scientific">Segatella buccae ATCC 33574</name>
    <dbReference type="NCBI Taxonomy" id="873513"/>
    <lineage>
        <taxon>Bacteria</taxon>
        <taxon>Pseudomonadati</taxon>
        <taxon>Bacteroidota</taxon>
        <taxon>Bacteroidia</taxon>
        <taxon>Bacteroidales</taxon>
        <taxon>Prevotellaceae</taxon>
        <taxon>Segatella</taxon>
    </lineage>
</organism>